<dbReference type="EMBL" id="BQNB010015118">
    <property type="protein sequence ID" value="GJT36223.1"/>
    <property type="molecule type" value="Genomic_DNA"/>
</dbReference>
<name>A0ABQ5DD61_9ASTR</name>
<organism evidence="2 3">
    <name type="scientific">Tanacetum coccineum</name>
    <dbReference type="NCBI Taxonomy" id="301880"/>
    <lineage>
        <taxon>Eukaryota</taxon>
        <taxon>Viridiplantae</taxon>
        <taxon>Streptophyta</taxon>
        <taxon>Embryophyta</taxon>
        <taxon>Tracheophyta</taxon>
        <taxon>Spermatophyta</taxon>
        <taxon>Magnoliopsida</taxon>
        <taxon>eudicotyledons</taxon>
        <taxon>Gunneridae</taxon>
        <taxon>Pentapetalae</taxon>
        <taxon>asterids</taxon>
        <taxon>campanulids</taxon>
        <taxon>Asterales</taxon>
        <taxon>Asteraceae</taxon>
        <taxon>Asteroideae</taxon>
        <taxon>Anthemideae</taxon>
        <taxon>Anthemidinae</taxon>
        <taxon>Tanacetum</taxon>
    </lineage>
</organism>
<evidence type="ECO:0000256" key="1">
    <source>
        <dbReference type="SAM" id="MobiDB-lite"/>
    </source>
</evidence>
<evidence type="ECO:0000313" key="3">
    <source>
        <dbReference type="Proteomes" id="UP001151760"/>
    </source>
</evidence>
<evidence type="ECO:0000313" key="2">
    <source>
        <dbReference type="EMBL" id="GJT36223.1"/>
    </source>
</evidence>
<accession>A0ABQ5DD61</accession>
<keyword evidence="3" id="KW-1185">Reference proteome</keyword>
<feature type="compositionally biased region" description="Gly residues" evidence="1">
    <location>
        <begin position="24"/>
        <end position="42"/>
    </location>
</feature>
<feature type="region of interest" description="Disordered" evidence="1">
    <location>
        <begin position="24"/>
        <end position="46"/>
    </location>
</feature>
<comment type="caution">
    <text evidence="2">The sequence shown here is derived from an EMBL/GenBank/DDBJ whole genome shotgun (WGS) entry which is preliminary data.</text>
</comment>
<gene>
    <name evidence="2" type="ORF">Tco_0926642</name>
</gene>
<reference evidence="2" key="1">
    <citation type="journal article" date="2022" name="Int. J. Mol. Sci.">
        <title>Draft Genome of Tanacetum Coccineum: Genomic Comparison of Closely Related Tanacetum-Family Plants.</title>
        <authorList>
            <person name="Yamashiro T."/>
            <person name="Shiraishi A."/>
            <person name="Nakayama K."/>
            <person name="Satake H."/>
        </authorList>
    </citation>
    <scope>NUCLEOTIDE SEQUENCE</scope>
</reference>
<sequence length="146" mass="15230">MGGAAGGWNGVAGADAVGEEVAGRCGGGEKGMGTEGEGGWGRGGDRMRRVEREGGEMGGAGGGMGMTGEVVSGNDFNGHGFLGALMMDDAACRGWERCRWVGIAVDCDWGGRMGEGWGGQSQDGRWMRLEPPMHHPKQSDRLLRFP</sequence>
<dbReference type="Proteomes" id="UP001151760">
    <property type="component" value="Unassembled WGS sequence"/>
</dbReference>
<protein>
    <submittedName>
        <fullName evidence="2">Uncharacterized protein</fullName>
    </submittedName>
</protein>
<reference evidence="2" key="2">
    <citation type="submission" date="2022-01" db="EMBL/GenBank/DDBJ databases">
        <authorList>
            <person name="Yamashiro T."/>
            <person name="Shiraishi A."/>
            <person name="Satake H."/>
            <person name="Nakayama K."/>
        </authorList>
    </citation>
    <scope>NUCLEOTIDE SEQUENCE</scope>
</reference>
<proteinExistence type="predicted"/>